<sequence>MKTPWIHHERMQQIRSKQMNIFKSSRVQKKSVCPNFQHTEEDDDSHKSDIVPNRIDTAEADDSHENYGIKKVPKLNKNKNNVSKLMNLYKKYNMSKRNHTGSICGPTQPSNRTTDPEHVSSTDDHTLKTDDSHIKQISLPSPSHETKEHPSADSVLEPVHPSSNSDEINDQEDDFDTDLIDHSVDRAHSSSDGNDSELMPLANADHDLKTDCSSHDIKQISLPSPDHETKDHPSADSVLEPVHPSSNSDEINDQEDGFDTDPIDHSVDRAHSSSNRTNSELVLFASNDHTLKMDGFSHVRRISLTDFEHHEKYDQDSMDSVFELVYTFASSSNEINDQEDHFETNSFDYSVELAHLLDENNLKQVFPAVNEHAVNTDEASHIKQISLTGLDEQETNDQPSTNSGFELVHAPSSSDEINNHKDIREINLINHTVELVHSSSDDAVPEQSPPAVDEYAVNTDEYFHAGLEQETKDHPPTDSVFESAHDSSSSDKINDQENISETNPIDYTVEPVHSSDNAVPEQSPPAVDEYAVNTDEYFHAGLEQETNNQSTTNSVFEFAHDSSSSDKINDQENISETNPIDYTVEPVHSSDDAVPEQSPPAVDEHAVNTDEYFHAGLEQETKDHPPTDSVFESAHDSFNSGEINNQDIFKIHLINNTVEPVHLSDGADPEQSPSAVDEHAVKTDEVSHAEQEINKKSPTDSVFEPVHPSSESDGTNDQKAINFDNADESIKYGKTCSMTIKRPFSTFVEIDDFLHSPIFSNIVQNSAEFLDLNNKQTPQLNTKLLNTTTYYPEQPECRLVCSKIHEMISLTDTVHTYSKNNTNNHYQSIAVPLHDSKAAKTSETDNKTCTSHDFIQIRVPVVAGEYKMEIILEEDVVFEEEILGVKEISKEVVLTNCKFVPTQFSPSLDNGTCTALKGNLFIKGYISQNIEYTAADNGNEGSKQNESVPYYRQLHQKIILDLIVHLLQVQQVRVSYAGNGI</sequence>
<feature type="compositionally biased region" description="Basic and acidic residues" evidence="1">
    <location>
        <begin position="207"/>
        <end position="218"/>
    </location>
</feature>
<feature type="region of interest" description="Disordered" evidence="1">
    <location>
        <begin position="97"/>
        <end position="173"/>
    </location>
</feature>
<feature type="compositionally biased region" description="Basic and acidic residues" evidence="1">
    <location>
        <begin position="114"/>
        <end position="134"/>
    </location>
</feature>
<feature type="compositionally biased region" description="Basic and acidic residues" evidence="1">
    <location>
        <begin position="676"/>
        <end position="698"/>
    </location>
</feature>
<feature type="compositionally biased region" description="Basic and acidic residues" evidence="1">
    <location>
        <begin position="483"/>
        <end position="495"/>
    </location>
</feature>
<dbReference type="Proteomes" id="UP001303701">
    <property type="component" value="Chromosome"/>
</dbReference>
<proteinExistence type="predicted"/>
<feature type="region of interest" description="Disordered" evidence="1">
    <location>
        <begin position="469"/>
        <end position="499"/>
    </location>
</feature>
<dbReference type="GeneID" id="301127940"/>
<dbReference type="InterPro" id="IPR057174">
    <property type="entry name" value="DUF7852"/>
</dbReference>
<gene>
    <name evidence="3" type="ORF">RI196_18230</name>
</gene>
<dbReference type="Pfam" id="PF25250">
    <property type="entry name" value="DUF7852"/>
    <property type="match status" value="1"/>
</dbReference>
<evidence type="ECO:0000313" key="3">
    <source>
        <dbReference type="EMBL" id="WNF33127.1"/>
    </source>
</evidence>
<feature type="compositionally biased region" description="Polar residues" evidence="1">
    <location>
        <begin position="709"/>
        <end position="719"/>
    </location>
</feature>
<name>A0ABY9WD35_9BACI</name>
<dbReference type="RefSeq" id="WP_311066695.1">
    <property type="nucleotide sequence ID" value="NZ_CP134501.1"/>
</dbReference>
<feature type="region of interest" description="Disordered" evidence="1">
    <location>
        <begin position="661"/>
        <end position="720"/>
    </location>
</feature>
<feature type="compositionally biased region" description="Basic and acidic residues" evidence="1">
    <location>
        <begin position="225"/>
        <end position="234"/>
    </location>
</feature>
<protein>
    <recommendedName>
        <fullName evidence="2">DUF7852 domain-containing protein</fullName>
    </recommendedName>
</protein>
<feature type="region of interest" description="Disordered" evidence="1">
    <location>
        <begin position="26"/>
        <end position="50"/>
    </location>
</feature>
<dbReference type="NCBIfam" id="NF045793">
    <property type="entry name" value="BC_2427_fam"/>
    <property type="match status" value="1"/>
</dbReference>
<evidence type="ECO:0000259" key="2">
    <source>
        <dbReference type="Pfam" id="PF25250"/>
    </source>
</evidence>
<reference evidence="3 4" key="1">
    <citation type="submission" date="2023-09" db="EMBL/GenBank/DDBJ databases">
        <title>Different Types of Thermotolerant Ring-Cleaving Dioxygenases derived from Aeribacillus composti HB-1 applied for multiple aromatic hydrocarbons removal.</title>
        <authorList>
            <person name="Cao L."/>
            <person name="Li M."/>
            <person name="Ma T."/>
        </authorList>
    </citation>
    <scope>NUCLEOTIDE SEQUENCE [LARGE SCALE GENOMIC DNA]</scope>
    <source>
        <strain evidence="3 4">HB-1</strain>
    </source>
</reference>
<evidence type="ECO:0000313" key="4">
    <source>
        <dbReference type="Proteomes" id="UP001303701"/>
    </source>
</evidence>
<keyword evidence="4" id="KW-1185">Reference proteome</keyword>
<feature type="compositionally biased region" description="Basic and acidic residues" evidence="1">
    <location>
        <begin position="262"/>
        <end position="271"/>
    </location>
</feature>
<feature type="region of interest" description="Disordered" evidence="1">
    <location>
        <begin position="207"/>
        <end position="276"/>
    </location>
</feature>
<evidence type="ECO:0000256" key="1">
    <source>
        <dbReference type="SAM" id="MobiDB-lite"/>
    </source>
</evidence>
<feature type="compositionally biased region" description="Acidic residues" evidence="1">
    <location>
        <begin position="250"/>
        <end position="261"/>
    </location>
</feature>
<accession>A0ABY9WD35</accession>
<organism evidence="3 4">
    <name type="scientific">Aeribacillus composti</name>
    <dbReference type="NCBI Taxonomy" id="1868734"/>
    <lineage>
        <taxon>Bacteria</taxon>
        <taxon>Bacillati</taxon>
        <taxon>Bacillota</taxon>
        <taxon>Bacilli</taxon>
        <taxon>Bacillales</taxon>
        <taxon>Bacillaceae</taxon>
        <taxon>Aeribacillus</taxon>
    </lineage>
</organism>
<feature type="domain" description="DUF7852" evidence="2">
    <location>
        <begin position="733"/>
        <end position="972"/>
    </location>
</feature>
<dbReference type="EMBL" id="CP134501">
    <property type="protein sequence ID" value="WNF33127.1"/>
    <property type="molecule type" value="Genomic_DNA"/>
</dbReference>